<protein>
    <submittedName>
        <fullName evidence="1">Uncharacterized protein</fullName>
    </submittedName>
</protein>
<accession>A0ACB8SV97</accession>
<dbReference type="EMBL" id="MU277223">
    <property type="protein sequence ID" value="KAI0059783.1"/>
    <property type="molecule type" value="Genomic_DNA"/>
</dbReference>
<evidence type="ECO:0000313" key="2">
    <source>
        <dbReference type="Proteomes" id="UP000814140"/>
    </source>
</evidence>
<name>A0ACB8SV97_9AGAM</name>
<dbReference type="Proteomes" id="UP000814140">
    <property type="component" value="Unassembled WGS sequence"/>
</dbReference>
<reference evidence="1" key="1">
    <citation type="submission" date="2021-03" db="EMBL/GenBank/DDBJ databases">
        <authorList>
            <consortium name="DOE Joint Genome Institute"/>
            <person name="Ahrendt S."/>
            <person name="Looney B.P."/>
            <person name="Miyauchi S."/>
            <person name="Morin E."/>
            <person name="Drula E."/>
            <person name="Courty P.E."/>
            <person name="Chicoki N."/>
            <person name="Fauchery L."/>
            <person name="Kohler A."/>
            <person name="Kuo A."/>
            <person name="Labutti K."/>
            <person name="Pangilinan J."/>
            <person name="Lipzen A."/>
            <person name="Riley R."/>
            <person name="Andreopoulos W."/>
            <person name="He G."/>
            <person name="Johnson J."/>
            <person name="Barry K.W."/>
            <person name="Grigoriev I.V."/>
            <person name="Nagy L."/>
            <person name="Hibbett D."/>
            <person name="Henrissat B."/>
            <person name="Matheny P.B."/>
            <person name="Labbe J."/>
            <person name="Martin F."/>
        </authorList>
    </citation>
    <scope>NUCLEOTIDE SEQUENCE</scope>
    <source>
        <strain evidence="1">HHB10654</strain>
    </source>
</reference>
<comment type="caution">
    <text evidence="1">The sequence shown here is derived from an EMBL/GenBank/DDBJ whole genome shotgun (WGS) entry which is preliminary data.</text>
</comment>
<evidence type="ECO:0000313" key="1">
    <source>
        <dbReference type="EMBL" id="KAI0059783.1"/>
    </source>
</evidence>
<sequence length="101" mass="11124">MSRVLLHVDPRSAFSTYLLGLLSEHKAAASSRFKGGRDIRRHVLVAGARLVLGRLSGSEDGRLVELRWPGKSDSPVNFLEGDSKVRPGCCTTDNYEKDLQV</sequence>
<gene>
    <name evidence="1" type="ORF">BV25DRAFT_1828504</name>
</gene>
<reference evidence="1" key="2">
    <citation type="journal article" date="2022" name="New Phytol.">
        <title>Evolutionary transition to the ectomycorrhizal habit in the genomes of a hyperdiverse lineage of mushroom-forming fungi.</title>
        <authorList>
            <person name="Looney B."/>
            <person name="Miyauchi S."/>
            <person name="Morin E."/>
            <person name="Drula E."/>
            <person name="Courty P.E."/>
            <person name="Kohler A."/>
            <person name="Kuo A."/>
            <person name="LaButti K."/>
            <person name="Pangilinan J."/>
            <person name="Lipzen A."/>
            <person name="Riley R."/>
            <person name="Andreopoulos W."/>
            <person name="He G."/>
            <person name="Johnson J."/>
            <person name="Nolan M."/>
            <person name="Tritt A."/>
            <person name="Barry K.W."/>
            <person name="Grigoriev I.V."/>
            <person name="Nagy L.G."/>
            <person name="Hibbett D."/>
            <person name="Henrissat B."/>
            <person name="Matheny P.B."/>
            <person name="Labbe J."/>
            <person name="Martin F.M."/>
        </authorList>
    </citation>
    <scope>NUCLEOTIDE SEQUENCE</scope>
    <source>
        <strain evidence="1">HHB10654</strain>
    </source>
</reference>
<proteinExistence type="predicted"/>
<keyword evidence="2" id="KW-1185">Reference proteome</keyword>
<organism evidence="1 2">
    <name type="scientific">Artomyces pyxidatus</name>
    <dbReference type="NCBI Taxonomy" id="48021"/>
    <lineage>
        <taxon>Eukaryota</taxon>
        <taxon>Fungi</taxon>
        <taxon>Dikarya</taxon>
        <taxon>Basidiomycota</taxon>
        <taxon>Agaricomycotina</taxon>
        <taxon>Agaricomycetes</taxon>
        <taxon>Russulales</taxon>
        <taxon>Auriscalpiaceae</taxon>
        <taxon>Artomyces</taxon>
    </lineage>
</organism>